<dbReference type="Pfam" id="PF13833">
    <property type="entry name" value="EF-hand_8"/>
    <property type="match status" value="1"/>
</dbReference>
<proteinExistence type="predicted"/>
<keyword evidence="3" id="KW-1185">Reference proteome</keyword>
<protein>
    <recommendedName>
        <fullName evidence="1">EF-hand domain-containing protein</fullName>
    </recommendedName>
</protein>
<dbReference type="Proteomes" id="UP001176940">
    <property type="component" value="Unassembled WGS sequence"/>
</dbReference>
<accession>A0ABN9LPT7</accession>
<dbReference type="EMBL" id="CAUEEQ010022398">
    <property type="protein sequence ID" value="CAJ0944358.1"/>
    <property type="molecule type" value="Genomic_DNA"/>
</dbReference>
<dbReference type="InterPro" id="IPR011992">
    <property type="entry name" value="EF-hand-dom_pair"/>
</dbReference>
<dbReference type="PROSITE" id="PS50222">
    <property type="entry name" value="EF_HAND_2"/>
    <property type="match status" value="1"/>
</dbReference>
<name>A0ABN9LPT7_9NEOB</name>
<dbReference type="SUPFAM" id="SSF47473">
    <property type="entry name" value="EF-hand"/>
    <property type="match status" value="1"/>
</dbReference>
<evidence type="ECO:0000313" key="2">
    <source>
        <dbReference type="EMBL" id="CAJ0944358.1"/>
    </source>
</evidence>
<sequence length="242" mass="26839">MKVGANPTCDAYAVSQKDRVPADRQAVKETQFGNILMKLLRLSVFKACDEGKKGYLSREDLKVAVVMMFGYKPSKVINSALYLVECALLLVFLPLTRTPIVLVDDEEAGITLRSGVPAPQLGFHMRDTDVFLACVIPALLRSSMRERTENLEVDTMVPGLSRTGEVTPDEFVKLMTLKGSVQPSFGDQRQIFSVFDSNCRGFLNLDDFKRAFKRVAPHLPEQTIIEAFSLSSCLPSLSSPEN</sequence>
<dbReference type="Gene3D" id="1.10.238.10">
    <property type="entry name" value="EF-hand"/>
    <property type="match status" value="1"/>
</dbReference>
<dbReference type="InterPro" id="IPR002048">
    <property type="entry name" value="EF_hand_dom"/>
</dbReference>
<organism evidence="2 3">
    <name type="scientific">Ranitomeya imitator</name>
    <name type="common">mimic poison frog</name>
    <dbReference type="NCBI Taxonomy" id="111125"/>
    <lineage>
        <taxon>Eukaryota</taxon>
        <taxon>Metazoa</taxon>
        <taxon>Chordata</taxon>
        <taxon>Craniata</taxon>
        <taxon>Vertebrata</taxon>
        <taxon>Euteleostomi</taxon>
        <taxon>Amphibia</taxon>
        <taxon>Batrachia</taxon>
        <taxon>Anura</taxon>
        <taxon>Neobatrachia</taxon>
        <taxon>Hyloidea</taxon>
        <taxon>Dendrobatidae</taxon>
        <taxon>Dendrobatinae</taxon>
        <taxon>Ranitomeya</taxon>
    </lineage>
</organism>
<evidence type="ECO:0000259" key="1">
    <source>
        <dbReference type="PROSITE" id="PS50222"/>
    </source>
</evidence>
<evidence type="ECO:0000313" key="3">
    <source>
        <dbReference type="Proteomes" id="UP001176940"/>
    </source>
</evidence>
<comment type="caution">
    <text evidence="2">The sequence shown here is derived from an EMBL/GenBank/DDBJ whole genome shotgun (WGS) entry which is preliminary data.</text>
</comment>
<feature type="domain" description="EF-hand" evidence="1">
    <location>
        <begin position="183"/>
        <end position="218"/>
    </location>
</feature>
<gene>
    <name evidence="2" type="ORF">RIMI_LOCUS10394237</name>
</gene>
<reference evidence="2" key="1">
    <citation type="submission" date="2023-07" db="EMBL/GenBank/DDBJ databases">
        <authorList>
            <person name="Stuckert A."/>
        </authorList>
    </citation>
    <scope>NUCLEOTIDE SEQUENCE</scope>
</reference>